<accession>A0ABR6DB90</accession>
<gene>
    <name evidence="1" type="ORF">GGQ91_002753</name>
</gene>
<keyword evidence="2" id="KW-1185">Reference proteome</keyword>
<organism evidence="1 2">
    <name type="scientific">Methylobacterium fujisawaense</name>
    <dbReference type="NCBI Taxonomy" id="107400"/>
    <lineage>
        <taxon>Bacteria</taxon>
        <taxon>Pseudomonadati</taxon>
        <taxon>Pseudomonadota</taxon>
        <taxon>Alphaproteobacteria</taxon>
        <taxon>Hyphomicrobiales</taxon>
        <taxon>Methylobacteriaceae</taxon>
        <taxon>Methylobacterium</taxon>
    </lineage>
</organism>
<dbReference type="GeneID" id="96604437"/>
<sequence length="135" mass="15397">MGLRPEAAAVLPDVTFDTEIARGMNANTDRRRTRWLVRQEVTMAEERLDEPWRPAFKTGQIFFGRPLECCDCLIWELRASGAMIELHPEAMPPHTLRLISIALLLNQPCEVVGRDGRRIELRFSSGLDRLLLGAR</sequence>
<proteinExistence type="predicted"/>
<protein>
    <submittedName>
        <fullName evidence="1">Alkylhydroperoxidase/carboxymuconolactone decarboxylase family protein YurZ</fullName>
    </submittedName>
</protein>
<dbReference type="EMBL" id="JACJIM010000004">
    <property type="protein sequence ID" value="MBA9063358.1"/>
    <property type="molecule type" value="Genomic_DNA"/>
</dbReference>
<dbReference type="Proteomes" id="UP000565455">
    <property type="component" value="Unassembled WGS sequence"/>
</dbReference>
<name>A0ABR6DB90_9HYPH</name>
<evidence type="ECO:0000313" key="1">
    <source>
        <dbReference type="EMBL" id="MBA9063358.1"/>
    </source>
</evidence>
<dbReference type="RefSeq" id="WP_246410692.1">
    <property type="nucleotide sequence ID" value="NZ_JACJIM010000004.1"/>
</dbReference>
<comment type="caution">
    <text evidence="1">The sequence shown here is derived from an EMBL/GenBank/DDBJ whole genome shotgun (WGS) entry which is preliminary data.</text>
</comment>
<evidence type="ECO:0000313" key="2">
    <source>
        <dbReference type="Proteomes" id="UP000565455"/>
    </source>
</evidence>
<reference evidence="1 2" key="1">
    <citation type="submission" date="2020-08" db="EMBL/GenBank/DDBJ databases">
        <title>Genomic Encyclopedia of Type Strains, Phase IV (KMG-IV): sequencing the most valuable type-strain genomes for metagenomic binning, comparative biology and taxonomic classification.</title>
        <authorList>
            <person name="Goeker M."/>
        </authorList>
    </citation>
    <scope>NUCLEOTIDE SEQUENCE [LARGE SCALE GENOMIC DNA]</scope>
    <source>
        <strain evidence="1 2">DSM 5686</strain>
    </source>
</reference>